<dbReference type="InterPro" id="IPR052925">
    <property type="entry name" value="Phage_Integrase-like_Recomb"/>
</dbReference>
<name>A0A6A3NJZ7_9STRA</name>
<dbReference type="InterPro" id="IPR011010">
    <property type="entry name" value="DNA_brk_join_enz"/>
</dbReference>
<dbReference type="SUPFAM" id="SSF56349">
    <property type="entry name" value="DNA breaking-rejoining enzymes"/>
    <property type="match status" value="1"/>
</dbReference>
<accession>A0A6A3NJZ7</accession>
<sequence length="123" mass="12621">MLCPVTAARWILKGAKAFGTRFDQPALSTGTGSGISADDIGSSLKAAAATAGANPNRFSTHSVRIGGATELLNSGADRLVIKLMGGWLSNAYEDYPMLTARGSGGLSKLMCGKENVRSSGADQ</sequence>
<reference evidence="2 3" key="1">
    <citation type="submission" date="2018-09" db="EMBL/GenBank/DDBJ databases">
        <title>Genomic investigation of the strawberry pathogen Phytophthora fragariae indicates pathogenicity is determined by transcriptional variation in three key races.</title>
        <authorList>
            <person name="Adams T.M."/>
            <person name="Armitage A.D."/>
            <person name="Sobczyk M.K."/>
            <person name="Bates H.J."/>
            <person name="Dunwell J.M."/>
            <person name="Nellist C.F."/>
            <person name="Harrison R.J."/>
        </authorList>
    </citation>
    <scope>NUCLEOTIDE SEQUENCE [LARGE SCALE GENOMIC DNA]</scope>
    <source>
        <strain evidence="2 3">SCRP249</strain>
    </source>
</reference>
<proteinExistence type="predicted"/>
<gene>
    <name evidence="2" type="ORF">PR001_g6420</name>
</gene>
<dbReference type="PANTHER" id="PTHR34605:SF3">
    <property type="entry name" value="P CELL-TYPE AGGLUTINATION PROTEIN MAP4-LIKE-RELATED"/>
    <property type="match status" value="1"/>
</dbReference>
<keyword evidence="1" id="KW-0233">DNA recombination</keyword>
<evidence type="ECO:0000313" key="2">
    <source>
        <dbReference type="EMBL" id="KAE9041922.1"/>
    </source>
</evidence>
<evidence type="ECO:0000313" key="3">
    <source>
        <dbReference type="Proteomes" id="UP000429607"/>
    </source>
</evidence>
<dbReference type="GO" id="GO:0003677">
    <property type="term" value="F:DNA binding"/>
    <property type="evidence" value="ECO:0007669"/>
    <property type="project" value="InterPro"/>
</dbReference>
<protein>
    <recommendedName>
        <fullName evidence="4">Tyr recombinase domain-containing protein</fullName>
    </recommendedName>
</protein>
<evidence type="ECO:0008006" key="4">
    <source>
        <dbReference type="Google" id="ProtNLM"/>
    </source>
</evidence>
<dbReference type="PANTHER" id="PTHR34605">
    <property type="entry name" value="PHAGE_INTEGRASE DOMAIN-CONTAINING PROTEIN"/>
    <property type="match status" value="1"/>
</dbReference>
<dbReference type="AlphaFoldDB" id="A0A6A3NJZ7"/>
<comment type="caution">
    <text evidence="2">The sequence shown here is derived from an EMBL/GenBank/DDBJ whole genome shotgun (WGS) entry which is preliminary data.</text>
</comment>
<dbReference type="Gene3D" id="1.10.443.10">
    <property type="entry name" value="Intergrase catalytic core"/>
    <property type="match status" value="1"/>
</dbReference>
<dbReference type="GO" id="GO:0015074">
    <property type="term" value="P:DNA integration"/>
    <property type="evidence" value="ECO:0007669"/>
    <property type="project" value="InterPro"/>
</dbReference>
<organism evidence="2 3">
    <name type="scientific">Phytophthora rubi</name>
    <dbReference type="NCBI Taxonomy" id="129364"/>
    <lineage>
        <taxon>Eukaryota</taxon>
        <taxon>Sar</taxon>
        <taxon>Stramenopiles</taxon>
        <taxon>Oomycota</taxon>
        <taxon>Peronosporomycetes</taxon>
        <taxon>Peronosporales</taxon>
        <taxon>Peronosporaceae</taxon>
        <taxon>Phytophthora</taxon>
    </lineage>
</organism>
<evidence type="ECO:0000256" key="1">
    <source>
        <dbReference type="ARBA" id="ARBA00023172"/>
    </source>
</evidence>
<dbReference type="EMBL" id="QXFV01000300">
    <property type="protein sequence ID" value="KAE9041922.1"/>
    <property type="molecule type" value="Genomic_DNA"/>
</dbReference>
<dbReference type="Proteomes" id="UP000429607">
    <property type="component" value="Unassembled WGS sequence"/>
</dbReference>
<dbReference type="InterPro" id="IPR013762">
    <property type="entry name" value="Integrase-like_cat_sf"/>
</dbReference>
<dbReference type="GO" id="GO:0006310">
    <property type="term" value="P:DNA recombination"/>
    <property type="evidence" value="ECO:0007669"/>
    <property type="project" value="UniProtKB-KW"/>
</dbReference>